<dbReference type="InterPro" id="IPR029058">
    <property type="entry name" value="AB_hydrolase_fold"/>
</dbReference>
<dbReference type="EC" id="3.4.-.-" evidence="3"/>
<dbReference type="PANTHER" id="PTHR43056">
    <property type="entry name" value="PEPTIDASE S9 PROLYL OLIGOPEPTIDASE"/>
    <property type="match status" value="1"/>
</dbReference>
<protein>
    <submittedName>
        <fullName evidence="3">Alpha/beta hydrolase family protein</fullName>
        <ecNumber evidence="3">3.4.-.-</ecNumber>
    </submittedName>
</protein>
<evidence type="ECO:0000256" key="1">
    <source>
        <dbReference type="SAM" id="MobiDB-lite"/>
    </source>
</evidence>
<evidence type="ECO:0000313" key="4">
    <source>
        <dbReference type="Proteomes" id="UP001592531"/>
    </source>
</evidence>
<dbReference type="GO" id="GO:0016787">
    <property type="term" value="F:hydrolase activity"/>
    <property type="evidence" value="ECO:0007669"/>
    <property type="project" value="UniProtKB-KW"/>
</dbReference>
<evidence type="ECO:0000313" key="3">
    <source>
        <dbReference type="EMBL" id="MFC1416229.1"/>
    </source>
</evidence>
<keyword evidence="4" id="KW-1185">Reference proteome</keyword>
<dbReference type="InterPro" id="IPR001375">
    <property type="entry name" value="Peptidase_S9_cat"/>
</dbReference>
<dbReference type="Proteomes" id="UP001592531">
    <property type="component" value="Unassembled WGS sequence"/>
</dbReference>
<dbReference type="EMBL" id="JBHFAB010000003">
    <property type="protein sequence ID" value="MFC1416229.1"/>
    <property type="molecule type" value="Genomic_DNA"/>
</dbReference>
<organism evidence="3 4">
    <name type="scientific">Streptacidiphilus cavernicola</name>
    <dbReference type="NCBI Taxonomy" id="3342716"/>
    <lineage>
        <taxon>Bacteria</taxon>
        <taxon>Bacillati</taxon>
        <taxon>Actinomycetota</taxon>
        <taxon>Actinomycetes</taxon>
        <taxon>Kitasatosporales</taxon>
        <taxon>Streptomycetaceae</taxon>
        <taxon>Streptacidiphilus</taxon>
    </lineage>
</organism>
<sequence length="689" mass="73756">MAQVRSYGEWPSPITAEAAAAQSGGRNWPAVVGPETWWCGADPASATVRLLRSVDGAAEPVPVLGAGWSVRNLVQGYGGRPYLVVPGRQRHTLVFTEHRDQRLYRASVLPLGATEAADAGDGASARPEPAPLTPVADGTWYADPVLGPDGTEVWCVRETTRSATGPDDADPAGRTSRDLVAVPLDGSAAEDGSRLRTVARSHHFLSGVRPSPDGRRLAWIGWDHPRMPWETTDLMVADLVDGVAVDPRRVLGGGDVSVPQAEWADDGALYAMADPDGWWNLHRITFGSGADADGGTGGGADKPECVLPMPRECAGPLWQVGGRWFAPTRHGVVLRHGVGEQRLELWDGSQLRGLAEGWTEFGDVSAEGDHVVLIAGSPTRGRTVLRIPLTGPDPDADADSDTTPGAPVECDPAPADPFAAWRSTPERRIAPGPHGREVHYVYYPPAHLDCAAPEGERPPLLVHVHGGPTSATSATPNLEFSLFCSRGFAVASVDYGGSTGYGREYRERLHHTWGVVDVEDSVAVAADLAALGLADPARTAIRGGSAGGWTTLAALTSVDAFCAGAVYYPISSPEEWTYDQTHDFESRYLDSLIGELPRDLERYRSVSPLGHADRISSPMVVLQGADDFICRPDQAERIVAVVAERGLWHRYLLFAGEGHGFRMSESVSRSLRAEAELYSHTMGITVTLD</sequence>
<proteinExistence type="predicted"/>
<dbReference type="RefSeq" id="WP_380533296.1">
    <property type="nucleotide sequence ID" value="NZ_JBHFAB010000003.1"/>
</dbReference>
<keyword evidence="3" id="KW-0378">Hydrolase</keyword>
<dbReference type="Pfam" id="PF00326">
    <property type="entry name" value="Peptidase_S9"/>
    <property type="match status" value="1"/>
</dbReference>
<dbReference type="PANTHER" id="PTHR43056:SF5">
    <property type="entry name" value="PEPTIDASE S9 PROLYL OLIGOPEPTIDASE CATALYTIC DOMAIN-CONTAINING PROTEIN"/>
    <property type="match status" value="1"/>
</dbReference>
<feature type="domain" description="Peptidase S9 prolyl oligopeptidase catalytic" evidence="2">
    <location>
        <begin position="478"/>
        <end position="682"/>
    </location>
</feature>
<name>A0ABV6VR54_9ACTN</name>
<reference evidence="3 4" key="1">
    <citation type="submission" date="2024-09" db="EMBL/GenBank/DDBJ databases">
        <authorList>
            <person name="Lee S.D."/>
        </authorList>
    </citation>
    <scope>NUCLEOTIDE SEQUENCE [LARGE SCALE GENOMIC DNA]</scope>
    <source>
        <strain evidence="3 4">N8-3</strain>
    </source>
</reference>
<gene>
    <name evidence="3" type="ORF">ACEZDE_06185</name>
</gene>
<evidence type="ECO:0000259" key="2">
    <source>
        <dbReference type="Pfam" id="PF00326"/>
    </source>
</evidence>
<accession>A0ABV6VR54</accession>
<dbReference type="Gene3D" id="3.40.50.1820">
    <property type="entry name" value="alpha/beta hydrolase"/>
    <property type="match status" value="1"/>
</dbReference>
<dbReference type="InterPro" id="IPR050585">
    <property type="entry name" value="Xaa-Pro_dipeptidyl-ppase/CocE"/>
</dbReference>
<feature type="region of interest" description="Disordered" evidence="1">
    <location>
        <begin position="388"/>
        <end position="408"/>
    </location>
</feature>
<dbReference type="SUPFAM" id="SSF53474">
    <property type="entry name" value="alpha/beta-Hydrolases"/>
    <property type="match status" value="1"/>
</dbReference>
<comment type="caution">
    <text evidence="3">The sequence shown here is derived from an EMBL/GenBank/DDBJ whole genome shotgun (WGS) entry which is preliminary data.</text>
</comment>
<dbReference type="SUPFAM" id="SSF82171">
    <property type="entry name" value="DPP6 N-terminal domain-like"/>
    <property type="match status" value="1"/>
</dbReference>